<dbReference type="GO" id="GO:0005840">
    <property type="term" value="C:ribosome"/>
    <property type="evidence" value="ECO:0007669"/>
    <property type="project" value="UniProtKB-KW"/>
</dbReference>
<evidence type="ECO:0000313" key="5">
    <source>
        <dbReference type="EMBL" id="ANO53051.1"/>
    </source>
</evidence>
<dbReference type="InterPro" id="IPR017127">
    <property type="entry name" value="Ribosome_uL3_MTase"/>
</dbReference>
<dbReference type="Pfam" id="PF05175">
    <property type="entry name" value="MTS"/>
    <property type="match status" value="1"/>
</dbReference>
<evidence type="ECO:0000256" key="1">
    <source>
        <dbReference type="ARBA" id="ARBA00022603"/>
    </source>
</evidence>
<evidence type="ECO:0000256" key="3">
    <source>
        <dbReference type="ARBA" id="ARBA00022691"/>
    </source>
</evidence>
<accession>A0A193LKT2</accession>
<keyword evidence="3" id="KW-0949">S-adenosyl-L-methionine</keyword>
<dbReference type="NCBIfam" id="TIGR03533">
    <property type="entry name" value="L3_gln_methyl"/>
    <property type="match status" value="1"/>
</dbReference>
<keyword evidence="5" id="KW-0687">Ribonucleoprotein</keyword>
<dbReference type="InterPro" id="IPR029063">
    <property type="entry name" value="SAM-dependent_MTases_sf"/>
</dbReference>
<sequence>MPTNNTSPSLTVAAMIDVVAEQFAAAELTYGHGTDNPVDEAAWLVFSTLQLDFASADSSYQRLLNAAECSAVLALAERRVSERMPLAYLLRSAWFAGHEFYVDERVLVPRSPLAELIHERFAPWLDPDRVRRAVDLGTGSGCIAIAIAHEFPDAKVDAVDISADALAVAAINVERHALGERVRLVQSSFFDELEGEYELIVSNPPYVDEEDMDSLAPEFTHEPALGLSAGADGLDSVTVILHDACRFLAPDGVLVVEVGNSQEALENRFPKVPFVWLEFAYGGQGVFLLTREDLDRHGEEFSRAAEVK</sequence>
<dbReference type="InterPro" id="IPR007848">
    <property type="entry name" value="Small_mtfrase_dom"/>
</dbReference>
<keyword evidence="2 5" id="KW-0808">Transferase</keyword>
<dbReference type="GO" id="GO:0003676">
    <property type="term" value="F:nucleic acid binding"/>
    <property type="evidence" value="ECO:0007669"/>
    <property type="project" value="InterPro"/>
</dbReference>
<dbReference type="SUPFAM" id="SSF53335">
    <property type="entry name" value="S-adenosyl-L-methionine-dependent methyltransferases"/>
    <property type="match status" value="1"/>
</dbReference>
<evidence type="ECO:0000313" key="6">
    <source>
        <dbReference type="Proteomes" id="UP000092695"/>
    </source>
</evidence>
<dbReference type="AlphaFoldDB" id="A0A193LKT2"/>
<dbReference type="PANTHER" id="PTHR47806">
    <property type="entry name" value="50S RIBOSOMAL PROTEIN L3 GLUTAMINE METHYLTRANSFERASE"/>
    <property type="match status" value="1"/>
</dbReference>
<dbReference type="GO" id="GO:0005829">
    <property type="term" value="C:cytosol"/>
    <property type="evidence" value="ECO:0007669"/>
    <property type="project" value="TreeGrafter"/>
</dbReference>
<reference evidence="5 6" key="1">
    <citation type="submission" date="2016-06" db="EMBL/GenBank/DDBJ databases">
        <title>Complete genome sequence of a deep-branching marine Gamma Proteobacterium Woeseia oceani type strain XK5.</title>
        <authorList>
            <person name="Mu D."/>
            <person name="Du Z."/>
        </authorList>
    </citation>
    <scope>NUCLEOTIDE SEQUENCE [LARGE SCALE GENOMIC DNA]</scope>
    <source>
        <strain evidence="5 6">XK5</strain>
    </source>
</reference>
<dbReference type="GO" id="GO:0032259">
    <property type="term" value="P:methylation"/>
    <property type="evidence" value="ECO:0007669"/>
    <property type="project" value="UniProtKB-KW"/>
</dbReference>
<proteinExistence type="predicted"/>
<protein>
    <submittedName>
        <fullName evidence="5">Ribosomal protein L3 N(5)-glutamine methyltransferase</fullName>
    </submittedName>
</protein>
<evidence type="ECO:0000256" key="2">
    <source>
        <dbReference type="ARBA" id="ARBA00022679"/>
    </source>
</evidence>
<dbReference type="STRING" id="1548547.BA177_06430"/>
<keyword evidence="5" id="KW-0689">Ribosomal protein</keyword>
<dbReference type="Proteomes" id="UP000092695">
    <property type="component" value="Chromosome"/>
</dbReference>
<dbReference type="NCBIfam" id="TIGR00536">
    <property type="entry name" value="hemK_fam"/>
    <property type="match status" value="1"/>
</dbReference>
<dbReference type="Gene3D" id="3.40.50.150">
    <property type="entry name" value="Vaccinia Virus protein VP39"/>
    <property type="match status" value="1"/>
</dbReference>
<dbReference type="InterPro" id="IPR002052">
    <property type="entry name" value="DNA_methylase_N6_adenine_CS"/>
</dbReference>
<name>A0A193LKT2_9GAMM</name>
<dbReference type="PIRSF" id="PIRSF037167">
    <property type="entry name" value="Mtase_YfcB_prd"/>
    <property type="match status" value="1"/>
</dbReference>
<dbReference type="PROSITE" id="PS00092">
    <property type="entry name" value="N6_MTASE"/>
    <property type="match status" value="1"/>
</dbReference>
<dbReference type="CDD" id="cd02440">
    <property type="entry name" value="AdoMet_MTases"/>
    <property type="match status" value="1"/>
</dbReference>
<gene>
    <name evidence="5" type="ORF">BA177_06430</name>
</gene>
<dbReference type="InterPro" id="IPR004556">
    <property type="entry name" value="HemK-like"/>
</dbReference>
<dbReference type="RefSeq" id="WP_068619003.1">
    <property type="nucleotide sequence ID" value="NZ_CP016268.1"/>
</dbReference>
<evidence type="ECO:0000259" key="4">
    <source>
        <dbReference type="Pfam" id="PF05175"/>
    </source>
</evidence>
<feature type="domain" description="Methyltransferase small" evidence="4">
    <location>
        <begin position="125"/>
        <end position="219"/>
    </location>
</feature>
<dbReference type="Gene3D" id="1.10.8.10">
    <property type="entry name" value="DNA helicase RuvA subunit, C-terminal domain"/>
    <property type="match status" value="1"/>
</dbReference>
<organism evidence="5 6">
    <name type="scientific">Woeseia oceani</name>
    <dbReference type="NCBI Taxonomy" id="1548547"/>
    <lineage>
        <taxon>Bacteria</taxon>
        <taxon>Pseudomonadati</taxon>
        <taxon>Pseudomonadota</taxon>
        <taxon>Gammaproteobacteria</taxon>
        <taxon>Woeseiales</taxon>
        <taxon>Woeseiaceae</taxon>
        <taxon>Woeseia</taxon>
    </lineage>
</organism>
<dbReference type="PANTHER" id="PTHR47806:SF1">
    <property type="entry name" value="RIBOSOMAL PROTEIN UL3 GLUTAMINE METHYLTRANSFERASE"/>
    <property type="match status" value="1"/>
</dbReference>
<dbReference type="OrthoDB" id="9800643at2"/>
<dbReference type="EMBL" id="CP016268">
    <property type="protein sequence ID" value="ANO53051.1"/>
    <property type="molecule type" value="Genomic_DNA"/>
</dbReference>
<dbReference type="GO" id="GO:0036009">
    <property type="term" value="F:protein-glutamine N-methyltransferase activity"/>
    <property type="evidence" value="ECO:0007669"/>
    <property type="project" value="InterPro"/>
</dbReference>
<keyword evidence="6" id="KW-1185">Reference proteome</keyword>
<keyword evidence="1 5" id="KW-0489">Methyltransferase</keyword>
<dbReference type="KEGG" id="woc:BA177_06430"/>